<keyword evidence="9" id="KW-1071">Ligand-gated ion channel</keyword>
<feature type="non-terminal residue" evidence="13">
    <location>
        <position position="1"/>
    </location>
</feature>
<proteinExistence type="evidence at transcript level"/>
<comment type="subcellular location">
    <subcellularLocation>
        <location evidence="1">Membrane</location>
        <topology evidence="1">Multi-pass membrane protein</topology>
    </subcellularLocation>
</comment>
<dbReference type="AlphaFoldDB" id="V9PPC3"/>
<evidence type="ECO:0000259" key="12">
    <source>
        <dbReference type="Pfam" id="PF00060"/>
    </source>
</evidence>
<evidence type="ECO:0000256" key="6">
    <source>
        <dbReference type="ARBA" id="ARBA00023136"/>
    </source>
</evidence>
<keyword evidence="3 11" id="KW-0812">Transmembrane</keyword>
<evidence type="ECO:0000256" key="8">
    <source>
        <dbReference type="ARBA" id="ARBA00023180"/>
    </source>
</evidence>
<name>V9PPC3_9METZ</name>
<keyword evidence="2" id="KW-0813">Transport</keyword>
<keyword evidence="5" id="KW-0406">Ion transport</keyword>
<keyword evidence="4 11" id="KW-1133">Transmembrane helix</keyword>
<reference evidence="13" key="1">
    <citation type="journal article" date="2013" name="Science">
        <title>The genome of the ctenophore Mnemiopsis leidyi and its implications for cell type evolution.</title>
        <authorList>
            <consortium name="NISC Comparative Sequencing Program"/>
            <person name="Ryan J.F."/>
            <person name="Pang K."/>
            <person name="Schnitzler C.E."/>
            <person name="Nguyen A.D."/>
            <person name="Moreland R.T."/>
            <person name="Simmons D.K."/>
            <person name="Koch B.J."/>
            <person name="Francis W.R."/>
            <person name="Havlak P."/>
            <person name="Smith S.A."/>
            <person name="Putnam N.H."/>
            <person name="Haddock S.H."/>
            <person name="Dunn C.W."/>
            <person name="Wolfsberg T.G."/>
            <person name="Mullikin J.C."/>
            <person name="Martindale M.Q."/>
            <person name="Baxevanis A.D."/>
        </authorList>
    </citation>
    <scope>NUCLEOTIDE SEQUENCE</scope>
    <source>
        <strain evidence="13">8799</strain>
    </source>
</reference>
<sequence>SLYTANLTAYLTFKRVGIPIDNIKDLLKQKDLKWGVITDRITEARLLNHVDDTYAKIVMDGDTISNLTEAIQRVKQGNFVFIDERSVLDYNFRDDCDLVKFVNEIQSSEWAFGLHKYSPYISVINKVLLRLREEEYFTRLKKTWYEGDSTCDGQSVGSDSPFELATLAGLFYTLAIAILVCVILLFCEYIYAASRDFRKSPDKSLYQHLKTRLCYKVCDICREWMGRCKGGEQNLGALTKVNNINDNILFDLS</sequence>
<dbReference type="GO" id="GO:0015276">
    <property type="term" value="F:ligand-gated monoatomic ion channel activity"/>
    <property type="evidence" value="ECO:0007669"/>
    <property type="project" value="InterPro"/>
</dbReference>
<keyword evidence="7 13" id="KW-0675">Receptor</keyword>
<evidence type="ECO:0000313" key="13">
    <source>
        <dbReference type="EMBL" id="AHA51424.1"/>
    </source>
</evidence>
<organism evidence="13">
    <name type="scientific">Lampea lactea</name>
    <dbReference type="NCBI Taxonomy" id="1403706"/>
    <lineage>
        <taxon>Eukaryota</taxon>
        <taxon>Metazoa</taxon>
        <taxon>Ctenophora</taxon>
        <taxon>Tentaculata</taxon>
        <taxon>Cydippida</taxon>
        <taxon>Lampeidae</taxon>
        <taxon>Lampea</taxon>
    </lineage>
</organism>
<keyword evidence="8" id="KW-0325">Glycoprotein</keyword>
<evidence type="ECO:0000256" key="1">
    <source>
        <dbReference type="ARBA" id="ARBA00004141"/>
    </source>
</evidence>
<evidence type="ECO:0000256" key="2">
    <source>
        <dbReference type="ARBA" id="ARBA00022448"/>
    </source>
</evidence>
<dbReference type="Pfam" id="PF00060">
    <property type="entry name" value="Lig_chan"/>
    <property type="match status" value="1"/>
</dbReference>
<feature type="domain" description="Ionotropic glutamate receptor C-terminal" evidence="12">
    <location>
        <begin position="1"/>
        <end position="178"/>
    </location>
</feature>
<feature type="transmembrane region" description="Helical" evidence="11">
    <location>
        <begin position="170"/>
        <end position="191"/>
    </location>
</feature>
<keyword evidence="10" id="KW-0407">Ion channel</keyword>
<evidence type="ECO:0000256" key="5">
    <source>
        <dbReference type="ARBA" id="ARBA00023065"/>
    </source>
</evidence>
<evidence type="ECO:0000256" key="11">
    <source>
        <dbReference type="SAM" id="Phobius"/>
    </source>
</evidence>
<evidence type="ECO:0000256" key="9">
    <source>
        <dbReference type="ARBA" id="ARBA00023286"/>
    </source>
</evidence>
<evidence type="ECO:0000256" key="3">
    <source>
        <dbReference type="ARBA" id="ARBA00022692"/>
    </source>
</evidence>
<dbReference type="Gene3D" id="3.40.190.10">
    <property type="entry name" value="Periplasmic binding protein-like II"/>
    <property type="match status" value="2"/>
</dbReference>
<dbReference type="EMBL" id="KF317492">
    <property type="protein sequence ID" value="AHA51424.1"/>
    <property type="molecule type" value="mRNA"/>
</dbReference>
<dbReference type="InterPro" id="IPR015683">
    <property type="entry name" value="Ionotropic_Glu_rcpt"/>
</dbReference>
<accession>V9PPC3</accession>
<dbReference type="SUPFAM" id="SSF53850">
    <property type="entry name" value="Periplasmic binding protein-like II"/>
    <property type="match status" value="1"/>
</dbReference>
<evidence type="ECO:0000256" key="10">
    <source>
        <dbReference type="ARBA" id="ARBA00023303"/>
    </source>
</evidence>
<dbReference type="InterPro" id="IPR001320">
    <property type="entry name" value="Iontro_rcpt_C"/>
</dbReference>
<keyword evidence="6 11" id="KW-0472">Membrane</keyword>
<evidence type="ECO:0000256" key="7">
    <source>
        <dbReference type="ARBA" id="ARBA00023170"/>
    </source>
</evidence>
<dbReference type="GO" id="GO:0016020">
    <property type="term" value="C:membrane"/>
    <property type="evidence" value="ECO:0007669"/>
    <property type="project" value="UniProtKB-SubCell"/>
</dbReference>
<evidence type="ECO:0000256" key="4">
    <source>
        <dbReference type="ARBA" id="ARBA00022989"/>
    </source>
</evidence>
<dbReference type="PANTHER" id="PTHR18966">
    <property type="entry name" value="IONOTROPIC GLUTAMATE RECEPTOR"/>
    <property type="match status" value="1"/>
</dbReference>
<protein>
    <submittedName>
        <fullName evidence="13">Glutamate receptor</fullName>
    </submittedName>
</protein>